<reference evidence="8" key="3">
    <citation type="submission" date="2025-09" db="UniProtKB">
        <authorList>
            <consortium name="Ensembl"/>
        </authorList>
    </citation>
    <scope>IDENTIFICATION</scope>
</reference>
<reference evidence="8" key="1">
    <citation type="submission" date="2020-07" db="EMBL/GenBank/DDBJ databases">
        <title>A long reads based de novo assembly of the rainbow trout Arlee double haploid line genome.</title>
        <authorList>
            <person name="Gao G."/>
            <person name="Palti Y."/>
        </authorList>
    </citation>
    <scope>NUCLEOTIDE SEQUENCE [LARGE SCALE GENOMIC DNA]</scope>
</reference>
<dbReference type="GO" id="GO:0005886">
    <property type="term" value="C:plasma membrane"/>
    <property type="evidence" value="ECO:0007669"/>
    <property type="project" value="TreeGrafter"/>
</dbReference>
<comment type="subcellular location">
    <subcellularLocation>
        <location evidence="1">Membrane</location>
        <location evidence="1">Clathrin-coated pit</location>
        <topology evidence="1">Peripheral membrane protein</topology>
        <orientation evidence="1">Cytoplasmic side</orientation>
    </subcellularLocation>
</comment>
<evidence type="ECO:0000256" key="4">
    <source>
        <dbReference type="ARBA" id="ARBA00023136"/>
    </source>
</evidence>
<keyword evidence="4" id="KW-0472">Membrane</keyword>
<dbReference type="PANTHER" id="PTHR23065:SF8">
    <property type="entry name" value="F-BAR DOMAIN ONLY PROTEIN 2"/>
    <property type="match status" value="1"/>
</dbReference>
<dbReference type="PANTHER" id="PTHR23065">
    <property type="entry name" value="PROLINE-SERINE-THREONINE PHOSPHATASE INTERACTING PROTEIN 1"/>
    <property type="match status" value="1"/>
</dbReference>
<dbReference type="AlphaFoldDB" id="A0A8K9XA87"/>
<evidence type="ECO:0000313" key="9">
    <source>
        <dbReference type="Proteomes" id="UP000694395"/>
    </source>
</evidence>
<name>A0A8K9XA87_ONCMY</name>
<dbReference type="InterPro" id="IPR018808">
    <property type="entry name" value="Muniscin_C"/>
</dbReference>
<evidence type="ECO:0000256" key="2">
    <source>
        <dbReference type="ARBA" id="ARBA00022553"/>
    </source>
</evidence>
<sequence length="953" mass="100006">MAEELCTGWFRIVAGSLEIEECKSAIMMEGLKKRTRKAFGIRKKEKGDKDNDSTGSPDREGGSQKKANGAAVNGFSGEIDWDRYNTPTVDDEGYSLRPDEEEGPGSAGSKPPKEHFFSSSESEGEEDHRKKFKIKIKPLPAESANCLAPSVDELKASIGNIALSPSPLRRSPGLMTKDSGEEIQVARPRRPAPIEVPTLAAPALQVPRSKRAPAVPVPEKKAAPVPEDTAALFGPPLETAFGEQKTEAPPPLPPKNVPTSPPLTGSPSADAAGLSIKAEGSGRKTSVPNLDNIFGPAEPPAFGEESADKWICFSEEESAASEKPPPPTSPPPPEDPPAPPVPTSPLPLDDPVPAPSLSPLPTSPPPQEKPVSPLPTSPPPTDEPVPPLPTVPPTPKDPTPPPSPLPPKDPTPPPTPTPTVVPTLDLTSSIAPAPLVTSPTSVAPVPSAVPSSPKASTPVSPTCPPAPMEAPSRTIPRPLVLAAEEQMSPEAAALPVPPAPPKEDLSETTITLSPKDAGQVSRVAPPPPPPPTYRAVVSSPGPTTGGTGSGASSPARPATPSAPSAVVSSPTPPPPPPRPSSRPKLPPGKPSMGDVSRPFSPPVSHSSSPPPVAPLARAESTSSISSNNSLSAATTPTVGKDLTVSVSENDQPSLVWFDRGKFYLTFEGCSRGPSPLTMGAQDTLPVAAAFTETVNAFFKGADPNKCVVKITGEMVLSFPAGITRHFANNPSPAVLTFSITNYSRLEHVLPNPQLLCCDTVTTPNPDCKNFWVNMPNLMTHLKRVAEQKPQATYYNVDMLKYQVSAQGLVSTPLNLAASWRCVPTSTDLRIDYKYNGSAMTTPVALNNVQFLIHVDGGVTKLQAVLPPAAWNAEQQRILWKIPDISQKSENGGVGSLLARFQLSEGPSKPSSLAVQFTSEGSTLSGCDIELAGPGYRFSLVKKRFAAGKYLADN</sequence>
<feature type="compositionally biased region" description="Basic and acidic residues" evidence="6">
    <location>
        <begin position="45"/>
        <end position="63"/>
    </location>
</feature>
<feature type="compositionally biased region" description="Pro residues" evidence="6">
    <location>
        <begin position="323"/>
        <end position="419"/>
    </location>
</feature>
<dbReference type="GO" id="GO:0048488">
    <property type="term" value="P:synaptic vesicle endocytosis"/>
    <property type="evidence" value="ECO:0007669"/>
    <property type="project" value="TreeGrafter"/>
</dbReference>
<dbReference type="Ensembl" id="ENSOMYT00000129491.1">
    <property type="protein sequence ID" value="ENSOMYP00000130263.1"/>
    <property type="gene ID" value="ENSOMYG00000074909.1"/>
</dbReference>
<evidence type="ECO:0000259" key="7">
    <source>
        <dbReference type="PROSITE" id="PS51072"/>
    </source>
</evidence>
<feature type="compositionally biased region" description="Low complexity" evidence="6">
    <location>
        <begin position="614"/>
        <end position="636"/>
    </location>
</feature>
<keyword evidence="2" id="KW-0597">Phosphoprotein</keyword>
<dbReference type="Pfam" id="PF10291">
    <property type="entry name" value="muHD"/>
    <property type="match status" value="1"/>
</dbReference>
<dbReference type="Proteomes" id="UP000694395">
    <property type="component" value="Chromosome 30"/>
</dbReference>
<dbReference type="GO" id="GO:0072583">
    <property type="term" value="P:clathrin-dependent endocytosis"/>
    <property type="evidence" value="ECO:0007669"/>
    <property type="project" value="TreeGrafter"/>
</dbReference>
<gene>
    <name evidence="8" type="primary">LOC110520999</name>
</gene>
<evidence type="ECO:0000256" key="3">
    <source>
        <dbReference type="ARBA" id="ARBA00022583"/>
    </source>
</evidence>
<dbReference type="SUPFAM" id="SSF49447">
    <property type="entry name" value="Second domain of Mu2 adaptin subunit (ap50) of ap2 adaptor"/>
    <property type="match status" value="1"/>
</dbReference>
<dbReference type="InterPro" id="IPR036168">
    <property type="entry name" value="AP2_Mu_C_sf"/>
</dbReference>
<feature type="compositionally biased region" description="Low complexity" evidence="6">
    <location>
        <begin position="550"/>
        <end position="569"/>
    </location>
</feature>
<evidence type="ECO:0000256" key="5">
    <source>
        <dbReference type="ARBA" id="ARBA00023176"/>
    </source>
</evidence>
<dbReference type="GeneTree" id="ENSGT00940000156301"/>
<dbReference type="GO" id="GO:0030136">
    <property type="term" value="C:clathrin-coated vesicle"/>
    <property type="evidence" value="ECO:0007669"/>
    <property type="project" value="TreeGrafter"/>
</dbReference>
<dbReference type="GO" id="GO:0098793">
    <property type="term" value="C:presynapse"/>
    <property type="evidence" value="ECO:0007669"/>
    <property type="project" value="GOC"/>
</dbReference>
<evidence type="ECO:0000313" key="8">
    <source>
        <dbReference type="Ensembl" id="ENSOMYP00000130263.1"/>
    </source>
</evidence>
<keyword evidence="3" id="KW-0254">Endocytosis</keyword>
<accession>A0A8K9XA87</accession>
<feature type="compositionally biased region" description="Low complexity" evidence="6">
    <location>
        <begin position="436"/>
        <end position="460"/>
    </location>
</feature>
<dbReference type="GO" id="GO:0005905">
    <property type="term" value="C:clathrin-coated pit"/>
    <property type="evidence" value="ECO:0007669"/>
    <property type="project" value="UniProtKB-SubCell"/>
</dbReference>
<feature type="region of interest" description="Disordered" evidence="6">
    <location>
        <begin position="181"/>
        <end position="636"/>
    </location>
</feature>
<feature type="compositionally biased region" description="Low complexity" evidence="6">
    <location>
        <begin position="595"/>
        <end position="607"/>
    </location>
</feature>
<protein>
    <submittedName>
        <fullName evidence="8">SH3GL interacting endocytic adaptor 1</fullName>
    </submittedName>
</protein>
<evidence type="ECO:0000256" key="1">
    <source>
        <dbReference type="ARBA" id="ARBA00004283"/>
    </source>
</evidence>
<organism evidence="8 9">
    <name type="scientific">Oncorhynchus mykiss</name>
    <name type="common">Rainbow trout</name>
    <name type="synonym">Salmo gairdneri</name>
    <dbReference type="NCBI Taxonomy" id="8022"/>
    <lineage>
        <taxon>Eukaryota</taxon>
        <taxon>Metazoa</taxon>
        <taxon>Chordata</taxon>
        <taxon>Craniata</taxon>
        <taxon>Vertebrata</taxon>
        <taxon>Euteleostomi</taxon>
        <taxon>Actinopterygii</taxon>
        <taxon>Neopterygii</taxon>
        <taxon>Teleostei</taxon>
        <taxon>Protacanthopterygii</taxon>
        <taxon>Salmoniformes</taxon>
        <taxon>Salmonidae</taxon>
        <taxon>Salmoninae</taxon>
        <taxon>Oncorhynchus</taxon>
    </lineage>
</organism>
<evidence type="ECO:0000256" key="6">
    <source>
        <dbReference type="SAM" id="MobiDB-lite"/>
    </source>
</evidence>
<feature type="region of interest" description="Disordered" evidence="6">
    <location>
        <begin position="36"/>
        <end position="132"/>
    </location>
</feature>
<dbReference type="InterPro" id="IPR028565">
    <property type="entry name" value="MHD"/>
</dbReference>
<keyword evidence="9" id="KW-1185">Reference proteome</keyword>
<dbReference type="GO" id="GO:0048268">
    <property type="term" value="P:clathrin coat assembly"/>
    <property type="evidence" value="ECO:0007669"/>
    <property type="project" value="TreeGrafter"/>
</dbReference>
<feature type="compositionally biased region" description="Acidic residues" evidence="6">
    <location>
        <begin position="89"/>
        <end position="103"/>
    </location>
</feature>
<dbReference type="PROSITE" id="PS51072">
    <property type="entry name" value="MHD"/>
    <property type="match status" value="1"/>
</dbReference>
<feature type="compositionally biased region" description="Pro residues" evidence="6">
    <location>
        <begin position="570"/>
        <end position="589"/>
    </location>
</feature>
<dbReference type="FunFam" id="2.60.40.1170:FF:000005">
    <property type="entry name" value="SH3-containing GRB2-like protein 3-interacting protein 1 isoform X3"/>
    <property type="match status" value="1"/>
</dbReference>
<feature type="domain" description="MHD" evidence="7">
    <location>
        <begin position="683"/>
        <end position="952"/>
    </location>
</feature>
<proteinExistence type="predicted"/>
<dbReference type="Gene3D" id="2.60.40.1170">
    <property type="entry name" value="Mu homology domain, subdomain B"/>
    <property type="match status" value="2"/>
</dbReference>
<feature type="compositionally biased region" description="Pro residues" evidence="6">
    <location>
        <begin position="248"/>
        <end position="261"/>
    </location>
</feature>
<keyword evidence="5" id="KW-0168">Coated pit</keyword>
<reference evidence="8" key="2">
    <citation type="submission" date="2025-08" db="UniProtKB">
        <authorList>
            <consortium name="Ensembl"/>
        </authorList>
    </citation>
    <scope>IDENTIFICATION</scope>
</reference>